<name>A0A0H3ZQU0_9VIBR</name>
<organism evidence="1">
    <name type="scientific">Vibrio tasmaniensis</name>
    <dbReference type="NCBI Taxonomy" id="212663"/>
    <lineage>
        <taxon>Bacteria</taxon>
        <taxon>Pseudomonadati</taxon>
        <taxon>Pseudomonadota</taxon>
        <taxon>Gammaproteobacteria</taxon>
        <taxon>Vibrionales</taxon>
        <taxon>Vibrionaceae</taxon>
        <taxon>Vibrio</taxon>
    </lineage>
</organism>
<sequence length="117" mass="13370">MSIIKPEELKKAAGLPDSANFHGWLVHNPENDDFLLKFKENKAVISKLWCRLPDQAVRFNRFSRALKVIERLELQNRAIIVAAFDLGSQVIVLAPNDFEERMSLPSSNPFRADSIKH</sequence>
<protein>
    <submittedName>
        <fullName evidence="1">Uncharacterized protein</fullName>
    </submittedName>
</protein>
<dbReference type="EMBL" id="KP795595">
    <property type="protein sequence ID" value="AKN38575.1"/>
    <property type="molecule type" value="Genomic_DNA"/>
</dbReference>
<proteinExistence type="predicted"/>
<evidence type="ECO:0000313" key="1">
    <source>
        <dbReference type="EMBL" id="AKN38575.1"/>
    </source>
</evidence>
<dbReference type="AlphaFoldDB" id="A0A0H3ZQU0"/>
<accession>A0A0H3ZQU0</accession>
<reference evidence="1" key="1">
    <citation type="journal article" date="2015" name="MBio">
        <title>Eco-Evolutionary Dynamics of Episomes among Ecologically Cohesive Bacterial Populations.</title>
        <authorList>
            <person name="Xue H."/>
            <person name="Cordero O.X."/>
            <person name="Camas F.M."/>
            <person name="Trimble W."/>
            <person name="Meyer F."/>
            <person name="Guglielmini J."/>
            <person name="Rocha E.P."/>
            <person name="Polz M.F."/>
        </authorList>
    </citation>
    <scope>NUCLEOTIDE SEQUENCE</scope>
    <source>
        <strain evidence="1">FF_376</strain>
    </source>
</reference>